<evidence type="ECO:0000313" key="2">
    <source>
        <dbReference type="EMBL" id="AEE31879.1"/>
    </source>
</evidence>
<gene>
    <name evidence="1 2" type="ordered locus">At1g36940</name>
    <name evidence="2" type="ORF">T32E20.35</name>
    <name evidence="2" type="ORF">T32E20_35</name>
</gene>
<accession>F4I397</accession>
<dbReference type="AlphaFoldDB" id="F4I397"/>
<organism evidence="2 3">
    <name type="scientific">Arabidopsis thaliana</name>
    <name type="common">Mouse-ear cress</name>
    <dbReference type="NCBI Taxonomy" id="3702"/>
    <lineage>
        <taxon>Eukaryota</taxon>
        <taxon>Viridiplantae</taxon>
        <taxon>Streptophyta</taxon>
        <taxon>Embryophyta</taxon>
        <taxon>Tracheophyta</taxon>
        <taxon>Spermatophyta</taxon>
        <taxon>Magnoliopsida</taxon>
        <taxon>eudicotyledons</taxon>
        <taxon>Gunneridae</taxon>
        <taxon>Pentapetalae</taxon>
        <taxon>rosids</taxon>
        <taxon>malvids</taxon>
        <taxon>Brassicales</taxon>
        <taxon>Brassicaceae</taxon>
        <taxon>Camelineae</taxon>
        <taxon>Arabidopsis</taxon>
    </lineage>
</organism>
<evidence type="ECO:0000313" key="1">
    <source>
        <dbReference type="Araport" id="AT1G36940"/>
    </source>
</evidence>
<dbReference type="TAIR" id="AT1G36940"/>
<protein>
    <submittedName>
        <fullName evidence="2">Myotubularin-like protein</fullName>
    </submittedName>
</protein>
<keyword evidence="3" id="KW-1185">Reference proteome</keyword>
<dbReference type="InParanoid" id="F4I397"/>
<evidence type="ECO:0007829" key="4">
    <source>
        <dbReference type="PeptideAtlas" id="F4I397"/>
    </source>
</evidence>
<dbReference type="OrthoDB" id="1919827at2759"/>
<dbReference type="PANTHER" id="PTHR36323">
    <property type="entry name" value="MYOTUBULARIN-LIKE PROTEIN"/>
    <property type="match status" value="1"/>
</dbReference>
<name>F4I397_ARATH</name>
<reference evidence="2 3" key="1">
    <citation type="journal article" date="2000" name="Nature">
        <title>Sequence and analysis of chromosome 1 of the plant Arabidopsis thaliana.</title>
        <authorList>
            <person name="Theologis A."/>
            <person name="Ecker J.R."/>
            <person name="Palm C.J."/>
            <person name="Federspiel N.A."/>
            <person name="Kaul S."/>
            <person name="White O."/>
            <person name="Alonso J."/>
            <person name="Altafi H."/>
            <person name="Araujo R."/>
            <person name="Bowman C.L."/>
            <person name="Brooks S.Y."/>
            <person name="Buehler E."/>
            <person name="Chan A."/>
            <person name="Chao Q."/>
            <person name="Chen H."/>
            <person name="Cheuk R.F."/>
            <person name="Chin C.W."/>
            <person name="Chung M.K."/>
            <person name="Conn L."/>
            <person name="Conway A.B."/>
            <person name="Conway A.R."/>
            <person name="Creasy T.H."/>
            <person name="Dewar K."/>
            <person name="Dunn P."/>
            <person name="Etgu P."/>
            <person name="Feldblyum T.V."/>
            <person name="Feng J."/>
            <person name="Fong B."/>
            <person name="Fujii C.Y."/>
            <person name="Gill J.E."/>
            <person name="Goldsmith A.D."/>
            <person name="Haas B."/>
            <person name="Hansen N.F."/>
            <person name="Hughes B."/>
            <person name="Huizar L."/>
            <person name="Hunter J.L."/>
            <person name="Jenkins J."/>
            <person name="Johnson-Hopson C."/>
            <person name="Khan S."/>
            <person name="Khaykin E."/>
            <person name="Kim C.J."/>
            <person name="Koo H.L."/>
            <person name="Kremenetskaia I."/>
            <person name="Kurtz D.B."/>
            <person name="Kwan A."/>
            <person name="Lam B."/>
            <person name="Langin-Hooper S."/>
            <person name="Lee A."/>
            <person name="Lee J.M."/>
            <person name="Lenz C.A."/>
            <person name="Li J.H."/>
            <person name="Li Y."/>
            <person name="Lin X."/>
            <person name="Liu S.X."/>
            <person name="Liu Z.A."/>
            <person name="Luros J.S."/>
            <person name="Maiti R."/>
            <person name="Marziali A."/>
            <person name="Militscher J."/>
            <person name="Miranda M."/>
            <person name="Nguyen M."/>
            <person name="Nierman W.C."/>
            <person name="Osborne B.I."/>
            <person name="Pai G."/>
            <person name="Peterson J."/>
            <person name="Pham P.K."/>
            <person name="Rizzo M."/>
            <person name="Rooney T."/>
            <person name="Rowley D."/>
            <person name="Sakano H."/>
            <person name="Salzberg S.L."/>
            <person name="Schwartz J.R."/>
            <person name="Shinn P."/>
            <person name="Southwick A.M."/>
            <person name="Sun H."/>
            <person name="Tallon L.J."/>
            <person name="Tambunga G."/>
            <person name="Toriumi M.J."/>
            <person name="Town C.D."/>
            <person name="Utterback T."/>
            <person name="Van Aken S."/>
            <person name="Vaysberg M."/>
            <person name="Vysotskaia V.S."/>
            <person name="Walker M."/>
            <person name="Wu D."/>
            <person name="Yu G."/>
            <person name="Fraser C.M."/>
            <person name="Venter J.C."/>
            <person name="Davis R.W."/>
        </authorList>
    </citation>
    <scope>NUCLEOTIDE SEQUENCE [LARGE SCALE GENOMIC DNA]</scope>
    <source>
        <strain evidence="3">cv. Columbia</strain>
    </source>
</reference>
<dbReference type="Proteomes" id="UP000006548">
    <property type="component" value="Chromosome 1"/>
</dbReference>
<dbReference type="KEGG" id="ath:AT1G36940"/>
<proteinExistence type="evidence at protein level"/>
<dbReference type="PaxDb" id="3702-AT1G36940.2"/>
<evidence type="ECO:0000313" key="3">
    <source>
        <dbReference type="Proteomes" id="UP000006548"/>
    </source>
</evidence>
<dbReference type="ExpressionAtlas" id="F4I397">
    <property type="expression patterns" value="baseline and differential"/>
</dbReference>
<sequence>MMETRQNSVQFQRPTFLPMLCSRPSIKNVTLPAKSHQDDSYQQADPLSPKISCIGQVKRSNKITGFPTTTTTSTSITPVAQHRYFKLKRLFSGKNLSFSAPTTTTTRTSRGRIRKEEFGNKKIDVIDVAELDPPLPVVKKTHDGGAGDKAAENLWKRRSGGCQLRSLQIQTNGVHQLKVTTIDKFGLSTSQFDRKKERKKMNTLNSFDFLLGFPMCTIL</sequence>
<dbReference type="EMBL" id="CP002684">
    <property type="protein sequence ID" value="AEE31879.1"/>
    <property type="molecule type" value="Genomic_DNA"/>
</dbReference>
<dbReference type="PANTHER" id="PTHR36323:SF1">
    <property type="entry name" value="MYOTUBULARIN-LIKE PROTEIN"/>
    <property type="match status" value="1"/>
</dbReference>
<reference evidence="3" key="2">
    <citation type="journal article" date="2017" name="Plant J.">
        <title>Araport11: a complete reannotation of the Arabidopsis thaliana reference genome.</title>
        <authorList>
            <person name="Cheng C.Y."/>
            <person name="Krishnakumar V."/>
            <person name="Chan A.P."/>
            <person name="Thibaud-Nissen F."/>
            <person name="Schobel S."/>
            <person name="Town C.D."/>
        </authorList>
    </citation>
    <scope>GENOME REANNOTATION</scope>
    <source>
        <strain evidence="3">cv. Columbia</strain>
    </source>
</reference>
<dbReference type="GeneID" id="840603"/>
<dbReference type="FunCoup" id="F4I397">
    <property type="interactions" value="67"/>
</dbReference>
<dbReference type="eggNOG" id="ENOG502S2B1">
    <property type="taxonomic scope" value="Eukaryota"/>
</dbReference>
<dbReference type="Araport" id="AT1G36940"/>
<keyword evidence="4" id="KW-1267">Proteomics identification</keyword>